<feature type="compositionally biased region" description="Basic and acidic residues" evidence="2">
    <location>
        <begin position="1"/>
        <end position="10"/>
    </location>
</feature>
<feature type="region of interest" description="Disordered" evidence="2">
    <location>
        <begin position="506"/>
        <end position="589"/>
    </location>
</feature>
<dbReference type="PANTHER" id="PTHR18887:SF5">
    <property type="entry name" value="GOLGIN SUBFAMILY B MEMBER 1-LIKE"/>
    <property type="match status" value="1"/>
</dbReference>
<feature type="region of interest" description="Disordered" evidence="2">
    <location>
        <begin position="379"/>
        <end position="411"/>
    </location>
</feature>
<proteinExistence type="predicted"/>
<reference evidence="3" key="1">
    <citation type="submission" date="2022-07" db="EMBL/GenBank/DDBJ databases">
        <title>Genome Sequence of Leucocoprinus birnbaumii.</title>
        <authorList>
            <person name="Buettner E."/>
        </authorList>
    </citation>
    <scope>NUCLEOTIDE SEQUENCE</scope>
    <source>
        <strain evidence="3">VT141</strain>
    </source>
</reference>
<feature type="region of interest" description="Disordered" evidence="2">
    <location>
        <begin position="448"/>
        <end position="469"/>
    </location>
</feature>
<feature type="coiled-coil region" evidence="1">
    <location>
        <begin position="1227"/>
        <end position="1324"/>
    </location>
</feature>
<feature type="region of interest" description="Disordered" evidence="2">
    <location>
        <begin position="720"/>
        <end position="794"/>
    </location>
</feature>
<organism evidence="3 4">
    <name type="scientific">Leucocoprinus birnbaumii</name>
    <dbReference type="NCBI Taxonomy" id="56174"/>
    <lineage>
        <taxon>Eukaryota</taxon>
        <taxon>Fungi</taxon>
        <taxon>Dikarya</taxon>
        <taxon>Basidiomycota</taxon>
        <taxon>Agaricomycotina</taxon>
        <taxon>Agaricomycetes</taxon>
        <taxon>Agaricomycetidae</taxon>
        <taxon>Agaricales</taxon>
        <taxon>Agaricineae</taxon>
        <taxon>Agaricaceae</taxon>
        <taxon>Leucocoprinus</taxon>
    </lineage>
</organism>
<feature type="region of interest" description="Disordered" evidence="2">
    <location>
        <begin position="274"/>
        <end position="306"/>
    </location>
</feature>
<evidence type="ECO:0000313" key="4">
    <source>
        <dbReference type="Proteomes" id="UP001213000"/>
    </source>
</evidence>
<evidence type="ECO:0000256" key="2">
    <source>
        <dbReference type="SAM" id="MobiDB-lite"/>
    </source>
</evidence>
<dbReference type="PANTHER" id="PTHR18887">
    <property type="entry name" value="GOLGI-ASSOCIATED PROTEIN GCP360-RELATED"/>
    <property type="match status" value="1"/>
</dbReference>
<feature type="region of interest" description="Disordered" evidence="2">
    <location>
        <begin position="1547"/>
        <end position="1603"/>
    </location>
</feature>
<feature type="compositionally biased region" description="Low complexity" evidence="2">
    <location>
        <begin position="1551"/>
        <end position="1589"/>
    </location>
</feature>
<dbReference type="GO" id="GO:0005794">
    <property type="term" value="C:Golgi apparatus"/>
    <property type="evidence" value="ECO:0007669"/>
    <property type="project" value="InterPro"/>
</dbReference>
<dbReference type="InterPro" id="IPR026202">
    <property type="entry name" value="GOLGB1"/>
</dbReference>
<feature type="compositionally biased region" description="Acidic residues" evidence="2">
    <location>
        <begin position="648"/>
        <end position="664"/>
    </location>
</feature>
<dbReference type="EMBL" id="JANIEX010001581">
    <property type="protein sequence ID" value="KAJ3556404.1"/>
    <property type="molecule type" value="Genomic_DNA"/>
</dbReference>
<comment type="caution">
    <text evidence="3">The sequence shown here is derived from an EMBL/GenBank/DDBJ whole genome shotgun (WGS) entry which is preliminary data.</text>
</comment>
<protein>
    <submittedName>
        <fullName evidence="3">Uncharacterized protein</fullName>
    </submittedName>
</protein>
<feature type="compositionally biased region" description="Acidic residues" evidence="2">
    <location>
        <begin position="192"/>
        <end position="207"/>
    </location>
</feature>
<feature type="compositionally biased region" description="Polar residues" evidence="2">
    <location>
        <begin position="72"/>
        <end position="81"/>
    </location>
</feature>
<gene>
    <name evidence="3" type="ORF">NP233_g11986</name>
</gene>
<dbReference type="SUPFAM" id="SSF57997">
    <property type="entry name" value="Tropomyosin"/>
    <property type="match status" value="1"/>
</dbReference>
<accession>A0AAD5VF94</accession>
<feature type="compositionally biased region" description="Polar residues" evidence="2">
    <location>
        <begin position="1590"/>
        <end position="1603"/>
    </location>
</feature>
<feature type="compositionally biased region" description="Polar residues" evidence="2">
    <location>
        <begin position="379"/>
        <end position="392"/>
    </location>
</feature>
<feature type="region of interest" description="Disordered" evidence="2">
    <location>
        <begin position="44"/>
        <end position="258"/>
    </location>
</feature>
<feature type="region of interest" description="Disordered" evidence="2">
    <location>
        <begin position="1645"/>
        <end position="1708"/>
    </location>
</feature>
<keyword evidence="1" id="KW-0175">Coiled coil</keyword>
<feature type="compositionally biased region" description="Acidic residues" evidence="2">
    <location>
        <begin position="172"/>
        <end position="184"/>
    </location>
</feature>
<feature type="region of interest" description="Disordered" evidence="2">
    <location>
        <begin position="1"/>
        <end position="21"/>
    </location>
</feature>
<feature type="region of interest" description="Disordered" evidence="2">
    <location>
        <begin position="321"/>
        <end position="342"/>
    </location>
</feature>
<feature type="compositionally biased region" description="Polar residues" evidence="2">
    <location>
        <begin position="1674"/>
        <end position="1686"/>
    </location>
</feature>
<evidence type="ECO:0000313" key="3">
    <source>
        <dbReference type="EMBL" id="KAJ3556404.1"/>
    </source>
</evidence>
<feature type="region of interest" description="Disordered" evidence="2">
    <location>
        <begin position="615"/>
        <end position="690"/>
    </location>
</feature>
<feature type="compositionally biased region" description="Polar residues" evidence="2">
    <location>
        <begin position="45"/>
        <end position="61"/>
    </location>
</feature>
<dbReference type="Proteomes" id="UP001213000">
    <property type="component" value="Unassembled WGS sequence"/>
</dbReference>
<keyword evidence="4" id="KW-1185">Reference proteome</keyword>
<name>A0AAD5VF94_9AGAR</name>
<feature type="compositionally biased region" description="Low complexity" evidence="2">
    <location>
        <begin position="570"/>
        <end position="586"/>
    </location>
</feature>
<feature type="compositionally biased region" description="Polar residues" evidence="2">
    <location>
        <begin position="209"/>
        <end position="221"/>
    </location>
</feature>
<feature type="coiled-coil region" evidence="1">
    <location>
        <begin position="1360"/>
        <end position="1544"/>
    </location>
</feature>
<evidence type="ECO:0000256" key="1">
    <source>
        <dbReference type="SAM" id="Coils"/>
    </source>
</evidence>
<sequence>MEEKLEKLGVERGSGSTVPHIFAPHARAASVSSPADPHILLYKLNQLQQSREGSALNSPNASPQPPFGLSPSPGNRSTPGSTFAPPRHGHTVSLAPGFLRSPYEEGASSNPFGHDAVLGHDQPQPGSPYILESAPPVQIRTSFATSAPPPPLSAVQPPESRPDFIRGFGLDIPEEEEPEEEETQQDVRRDESDADATQDMEIDEDGELTNRSVSHQASPFQSRRHSRHASKFSTHLSLGSFGGSDLAPSILHKGGQDSLDVQEEIEKEVSHVATDDVGEWTATDSSDDEVSIGEWSNPSDEERARRERIERRLRRRAAKLNLDQPRRIPNFPRPPDSTTVLPSLHREGDIVSNPSEENLMLGHQPPYIGVDPAYLSPARSSQVLPHSRSGSAPYSVHDPAQAHSRTPSDEENFVYPTSNETTHQNQLSISKRDLNPFAKPFVFGAPLASSSPARTPNSSVSHVRAPSFSNKPLNVAAPEFKPGSGGFTFRPPPGVPSMPVPVVASPFPKSLPPPPRDHKDEGSPFYTQGREKRQRRGSTASMEEGDSMLSFKFPRDMDSPRATAMKRSTSYSGSHSNMNNNSISNNKNHDLNPSAEPFTFAGFSAVARLPHIDHIDPPPPVPAKDIASPEEETLQGEVSSKARVGLDIDVDVDVDGDDEDDGEDFSAPQSVKKRAPIPLDFKHPVTSNNTVPAGLFKALANEERTRRTVRSRLSSREIFEPFRKPSMDDNDVPAISHTRGQRHTLGPKDHQAGGSISDDDVFGTNNHHHSRRRSSLPDNLGDLSSVSQESVPPMDLTSRMELHRIEHVVGEILEAKFAELRKEIAQSAAKNGSALSPNTEAQIADVISLFRTQLQESAARSLDDAQMDARGEMDFQLIKDVLEEGQSDLLNMVREELASIVDQGASIKTAQDVQSQIEGVGSRVIGAIRESISDLAARQEAIANAAPARERDALVDKLVNVLSPMLSSIRNEPLDYDFLTNQLAEAVKPHITQLIDLASDKRETAGLIVESLLPLLTSIKEPPTVDTDAITLQLITEVRRAIAPIDAFEIREQVADLVVERLDSRLAVRNKAFNVETIVSRVNESIEQILEPSKVVPGKLDSLVEAQDGFKAAQEELTGGVKKVREAVEELPAKLDAGLEGVASGQKEVLSKLEAILEKPKEKDDDVLEVRTLVETLAASQNEVLGRNSETLALNKDLLSKVQVIPDAVTSATAALQAALTDVIKSRDATTKELEDLRKANADYQIQLAKARGAHGQVRVEKDVLSEKLADVEGDRERLRIQVKDLEKATIAKGAEASTLEARNAELEEALSKALSRLQDADVASQSSTDKIAELEKFNAELVKSKSGLESRIGSFEMQVELVTREHESTTRALEALQKQHDELQSQQTHWNELRQAAEKIDLLTNLIGQADNEELQELRRYREQSRMLEADHANLQKRLKDLESHYKANEKNLASTRQALSNSQQRLNEYEHRTQEAEAQLEILQTKLDQTEQTHAQLDADYSLVKLQLEEREADGRAAKDRETRMQETITALEAKIRTMQAEFERRATSKAVTPPTKATTAATTVAPSASVAPSYRNNVNNTTATTNGFSHTPTRPDSRASTIYTNRSATPTRRVSNYAASSVAGTTPPQPSVWDSMHAPRGPVKTPSLSTVHAPTGRYPTSIGLGRGGVRNSPSYRSNLNPARQPSPAASVVSNAPTLGDDGWWE</sequence>